<evidence type="ECO:0000313" key="3">
    <source>
        <dbReference type="Proteomes" id="UP001139521"/>
    </source>
</evidence>
<comment type="caution">
    <text evidence="2">The sequence shown here is derived from an EMBL/GenBank/DDBJ whole genome shotgun (WGS) entry which is preliminary data.</text>
</comment>
<dbReference type="InterPro" id="IPR000595">
    <property type="entry name" value="cNMP-bd_dom"/>
</dbReference>
<evidence type="ECO:0000313" key="2">
    <source>
        <dbReference type="EMBL" id="MCL6219701.1"/>
    </source>
</evidence>
<dbReference type="EMBL" id="JAKHSK010000025">
    <property type="protein sequence ID" value="MCL6219701.1"/>
    <property type="molecule type" value="Genomic_DNA"/>
</dbReference>
<protein>
    <submittedName>
        <fullName evidence="2">Crp/Fnr family transcriptional regulator</fullName>
    </submittedName>
</protein>
<dbReference type="PROSITE" id="PS50042">
    <property type="entry name" value="CNMP_BINDING_3"/>
    <property type="match status" value="1"/>
</dbReference>
<accession>A0A9X2A095</accession>
<organism evidence="2 3">
    <name type="scientific">Zunongwangia pacifica</name>
    <dbReference type="NCBI Taxonomy" id="2911062"/>
    <lineage>
        <taxon>Bacteria</taxon>
        <taxon>Pseudomonadati</taxon>
        <taxon>Bacteroidota</taxon>
        <taxon>Flavobacteriia</taxon>
        <taxon>Flavobacteriales</taxon>
        <taxon>Flavobacteriaceae</taxon>
        <taxon>Zunongwangia</taxon>
    </lineage>
</organism>
<dbReference type="RefSeq" id="WP_249602416.1">
    <property type="nucleotide sequence ID" value="NZ_JAKHSK010000025.1"/>
</dbReference>
<evidence type="ECO:0000259" key="1">
    <source>
        <dbReference type="PROSITE" id="PS50042"/>
    </source>
</evidence>
<name>A0A9X2A095_9FLAO</name>
<dbReference type="Pfam" id="PF00027">
    <property type="entry name" value="cNMP_binding"/>
    <property type="match status" value="1"/>
</dbReference>
<dbReference type="AlphaFoldDB" id="A0A9X2A095"/>
<dbReference type="Gene3D" id="2.60.120.10">
    <property type="entry name" value="Jelly Rolls"/>
    <property type="match status" value="1"/>
</dbReference>
<feature type="domain" description="Cyclic nucleotide-binding" evidence="1">
    <location>
        <begin position="30"/>
        <end position="124"/>
    </location>
</feature>
<sequence length="189" mass="22473">MTEQLLQKVNTIVKLTEAEEQAFHRYWTPYSLKKGEYLLRNGKICRTDNFVVEGALKAYFINPKSGKEEILYLAIEDWWATDMHSFQQQTPSIYNIQAVEDTQLLQISYESFQKLLQEIPKLERFFRIILESYLGALQQKIIFRQVLDAKERYFDFQQRYPLISARFPNYLIASYLNMSAEFLSRIQNA</sequence>
<dbReference type="InterPro" id="IPR018490">
    <property type="entry name" value="cNMP-bd_dom_sf"/>
</dbReference>
<keyword evidence="3" id="KW-1185">Reference proteome</keyword>
<dbReference type="InterPro" id="IPR014710">
    <property type="entry name" value="RmlC-like_jellyroll"/>
</dbReference>
<dbReference type="CDD" id="cd00038">
    <property type="entry name" value="CAP_ED"/>
    <property type="match status" value="1"/>
</dbReference>
<proteinExistence type="predicted"/>
<reference evidence="2" key="1">
    <citation type="submission" date="2022-01" db="EMBL/GenBank/DDBJ databases">
        <title>Genome sequencing of Zunongwangia sp. M21534 genome.</title>
        <authorList>
            <person name="Chen Y."/>
            <person name="Dong C."/>
            <person name="Shao Z."/>
        </authorList>
    </citation>
    <scope>NUCLEOTIDE SEQUENCE</scope>
    <source>
        <strain evidence="2">MCCC M21534</strain>
    </source>
</reference>
<gene>
    <name evidence="2" type="ORF">L1967_15520</name>
</gene>
<dbReference type="Proteomes" id="UP001139521">
    <property type="component" value="Unassembled WGS sequence"/>
</dbReference>
<dbReference type="SUPFAM" id="SSF51206">
    <property type="entry name" value="cAMP-binding domain-like"/>
    <property type="match status" value="1"/>
</dbReference>